<evidence type="ECO:0000313" key="2">
    <source>
        <dbReference type="Proteomes" id="UP000178065"/>
    </source>
</evidence>
<name>A0A1G2QX63_9BACT</name>
<evidence type="ECO:0000313" key="1">
    <source>
        <dbReference type="EMBL" id="OHA65166.1"/>
    </source>
</evidence>
<dbReference type="STRING" id="1802448.A2672_00765"/>
<sequence length="123" mass="14040">MKLIFVYNSDGTFASLIKDTAHKLVSPTTYPCNLCRLTYPVAFMDAEWRKFIESLPYEAFFLHRDEFHRQYPGQAQVPLPAVFAEDSSGLRVLISHSQINEARSIGELIQHVRHSLANESALE</sequence>
<gene>
    <name evidence="1" type="ORF">A2672_00765</name>
</gene>
<protein>
    <recommendedName>
        <fullName evidence="3">GTPase</fullName>
    </recommendedName>
</protein>
<organism evidence="1 2">
    <name type="scientific">Candidatus Wildermuthbacteria bacterium RIFCSPHIGHO2_01_FULL_49_22b</name>
    <dbReference type="NCBI Taxonomy" id="1802448"/>
    <lineage>
        <taxon>Bacteria</taxon>
        <taxon>Candidatus Wildermuthiibacteriota</taxon>
    </lineage>
</organism>
<reference evidence="1 2" key="1">
    <citation type="journal article" date="2016" name="Nat. Commun.">
        <title>Thousands of microbial genomes shed light on interconnected biogeochemical processes in an aquifer system.</title>
        <authorList>
            <person name="Anantharaman K."/>
            <person name="Brown C.T."/>
            <person name="Hug L.A."/>
            <person name="Sharon I."/>
            <person name="Castelle C.J."/>
            <person name="Probst A.J."/>
            <person name="Thomas B.C."/>
            <person name="Singh A."/>
            <person name="Wilkins M.J."/>
            <person name="Karaoz U."/>
            <person name="Brodie E.L."/>
            <person name="Williams K.H."/>
            <person name="Hubbard S.S."/>
            <person name="Banfield J.F."/>
        </authorList>
    </citation>
    <scope>NUCLEOTIDE SEQUENCE [LARGE SCALE GENOMIC DNA]</scope>
</reference>
<accession>A0A1G2QX63</accession>
<proteinExistence type="predicted"/>
<comment type="caution">
    <text evidence="1">The sequence shown here is derived from an EMBL/GenBank/DDBJ whole genome shotgun (WGS) entry which is preliminary data.</text>
</comment>
<dbReference type="Proteomes" id="UP000178065">
    <property type="component" value="Unassembled WGS sequence"/>
</dbReference>
<dbReference type="AlphaFoldDB" id="A0A1G2QX63"/>
<evidence type="ECO:0008006" key="3">
    <source>
        <dbReference type="Google" id="ProtNLM"/>
    </source>
</evidence>
<dbReference type="EMBL" id="MHTT01000016">
    <property type="protein sequence ID" value="OHA65166.1"/>
    <property type="molecule type" value="Genomic_DNA"/>
</dbReference>